<accession>A0A8J7KW85</accession>
<dbReference type="RefSeq" id="WP_197660313.1">
    <property type="nucleotide sequence ID" value="NZ_JAEAGR010000003.1"/>
</dbReference>
<evidence type="ECO:0000259" key="1">
    <source>
        <dbReference type="Pfam" id="PF08878"/>
    </source>
</evidence>
<organism evidence="2 3">
    <name type="scientific">Mobilitalea sibirica</name>
    <dbReference type="NCBI Taxonomy" id="1462919"/>
    <lineage>
        <taxon>Bacteria</taxon>
        <taxon>Bacillati</taxon>
        <taxon>Bacillota</taxon>
        <taxon>Clostridia</taxon>
        <taxon>Lachnospirales</taxon>
        <taxon>Lachnospiraceae</taxon>
        <taxon>Mobilitalea</taxon>
    </lineage>
</organism>
<sequence>MDYKTLYDNMICQKTKIVIVKYQASKNNFEYIPFSHHSNKNWLDDMYDLLIDNIVFYAFSEDEILERNKKIGLLNDLKIAAKYACENRLPKRKNPNTDGIVGELLLDLLIQVYEVTCSKMLARTKYNQMGDNSEIKGYDLLYFVKDEKGKISMWLGQAKAGAYKYCKEGIRDDLNQKYINKYFADSMFYVADKSDNLDLSYLLDGINNILFEAIDYKYKVDEKEKKLFEYLKKENVSIKIPCLLAYTNDIYKCESELQMNINECIDSIKKYFDTKVFNIEIDIDYEIIFYVFPIKSVPELREKIMYFKR</sequence>
<keyword evidence="3" id="KW-1185">Reference proteome</keyword>
<proteinExistence type="predicted"/>
<evidence type="ECO:0000313" key="2">
    <source>
        <dbReference type="EMBL" id="MBH1940092.1"/>
    </source>
</evidence>
<dbReference type="Proteomes" id="UP000623269">
    <property type="component" value="Unassembled WGS sequence"/>
</dbReference>
<gene>
    <name evidence="2" type="ORF">I5677_04185</name>
</gene>
<reference evidence="2" key="1">
    <citation type="submission" date="2020-12" db="EMBL/GenBank/DDBJ databases">
        <title>M. sibirica DSM 26468T genome.</title>
        <authorList>
            <person name="Thieme N."/>
            <person name="Rettenmaier R."/>
            <person name="Zverlov V."/>
            <person name="Liebl W."/>
        </authorList>
    </citation>
    <scope>NUCLEOTIDE SEQUENCE</scope>
    <source>
        <strain evidence="2">DSM 26468</strain>
    </source>
</reference>
<dbReference type="Pfam" id="PF08878">
    <property type="entry name" value="HamA"/>
    <property type="match status" value="1"/>
</dbReference>
<dbReference type="InterPro" id="IPR014976">
    <property type="entry name" value="AbpA_HamA_C"/>
</dbReference>
<protein>
    <submittedName>
        <fullName evidence="2">DUF1837 domain-containing protein</fullName>
    </submittedName>
</protein>
<feature type="domain" description="Anti-bacteriophage protein A/HamA C-terminal" evidence="1">
    <location>
        <begin position="24"/>
        <end position="305"/>
    </location>
</feature>
<comment type="caution">
    <text evidence="2">The sequence shown here is derived from an EMBL/GenBank/DDBJ whole genome shotgun (WGS) entry which is preliminary data.</text>
</comment>
<dbReference type="AlphaFoldDB" id="A0A8J7KW85"/>
<dbReference type="EMBL" id="JAEAGR010000003">
    <property type="protein sequence ID" value="MBH1940092.1"/>
    <property type="molecule type" value="Genomic_DNA"/>
</dbReference>
<name>A0A8J7KW85_9FIRM</name>
<evidence type="ECO:0000313" key="3">
    <source>
        <dbReference type="Proteomes" id="UP000623269"/>
    </source>
</evidence>